<name>A0AAE0NCD9_9PEZI</name>
<feature type="compositionally biased region" description="Gly residues" evidence="1">
    <location>
        <begin position="179"/>
        <end position="191"/>
    </location>
</feature>
<keyword evidence="2" id="KW-0472">Membrane</keyword>
<gene>
    <name evidence="4" type="ORF">B0H63DRAFT_219946</name>
</gene>
<evidence type="ECO:0000256" key="3">
    <source>
        <dbReference type="SAM" id="SignalP"/>
    </source>
</evidence>
<accession>A0AAE0NCD9</accession>
<evidence type="ECO:0000256" key="1">
    <source>
        <dbReference type="SAM" id="MobiDB-lite"/>
    </source>
</evidence>
<dbReference type="AlphaFoldDB" id="A0AAE0NCD9"/>
<evidence type="ECO:0000256" key="2">
    <source>
        <dbReference type="SAM" id="Phobius"/>
    </source>
</evidence>
<comment type="caution">
    <text evidence="4">The sequence shown here is derived from an EMBL/GenBank/DDBJ whole genome shotgun (WGS) entry which is preliminary data.</text>
</comment>
<feature type="transmembrane region" description="Helical" evidence="2">
    <location>
        <begin position="105"/>
        <end position="130"/>
    </location>
</feature>
<protein>
    <recommendedName>
        <fullName evidence="6">Mid2 domain-containing protein</fullName>
    </recommendedName>
</protein>
<dbReference type="EMBL" id="JAULSW010000006">
    <property type="protein sequence ID" value="KAK3377504.1"/>
    <property type="molecule type" value="Genomic_DNA"/>
</dbReference>
<feature type="chain" id="PRO_5042137928" description="Mid2 domain-containing protein" evidence="3">
    <location>
        <begin position="23"/>
        <end position="191"/>
    </location>
</feature>
<reference evidence="4" key="2">
    <citation type="submission" date="2023-06" db="EMBL/GenBank/DDBJ databases">
        <authorList>
            <consortium name="Lawrence Berkeley National Laboratory"/>
            <person name="Haridas S."/>
            <person name="Hensen N."/>
            <person name="Bonometti L."/>
            <person name="Westerberg I."/>
            <person name="Brannstrom I.O."/>
            <person name="Guillou S."/>
            <person name="Cros-Aarteil S."/>
            <person name="Calhoun S."/>
            <person name="Kuo A."/>
            <person name="Mondo S."/>
            <person name="Pangilinan J."/>
            <person name="Riley R."/>
            <person name="LaButti K."/>
            <person name="Andreopoulos B."/>
            <person name="Lipzen A."/>
            <person name="Chen C."/>
            <person name="Yanf M."/>
            <person name="Daum C."/>
            <person name="Ng V."/>
            <person name="Clum A."/>
            <person name="Steindorff A."/>
            <person name="Ohm R."/>
            <person name="Martin F."/>
            <person name="Silar P."/>
            <person name="Natvig D."/>
            <person name="Lalanne C."/>
            <person name="Gautier V."/>
            <person name="Ament-velasquez S.L."/>
            <person name="Kruys A."/>
            <person name="Hutchinson M.I."/>
            <person name="Powell A.J."/>
            <person name="Barry K."/>
            <person name="Miller A.N."/>
            <person name="Grigoriev I.V."/>
            <person name="Debuchy R."/>
            <person name="Gladieux P."/>
            <person name="Thoren M.H."/>
            <person name="Johannesson H."/>
        </authorList>
    </citation>
    <scope>NUCLEOTIDE SEQUENCE</scope>
    <source>
        <strain evidence="4">CBS 232.78</strain>
    </source>
</reference>
<keyword evidence="2" id="KW-0812">Transmembrane</keyword>
<keyword evidence="2" id="KW-1133">Transmembrane helix</keyword>
<sequence length="191" mass="19680">MSAVRMLPQSLCFFLVTAIISGYAPTPADPFGPTTASISSDGYKRMPVFQIRWASSDLSVLRGGVPTALVTASPTPTPVGSCPLPDPGNGAVYDDGPTKVSRVPIGSLIGITIGAAAGIVILVVVLSRLYQPRERKSRQRKVELEAGSVAQVPRVSDAETAQAGVTSDVMARTTPVQTSGGGANEVDGNGD</sequence>
<evidence type="ECO:0000313" key="4">
    <source>
        <dbReference type="EMBL" id="KAK3377504.1"/>
    </source>
</evidence>
<evidence type="ECO:0000313" key="5">
    <source>
        <dbReference type="Proteomes" id="UP001285441"/>
    </source>
</evidence>
<reference evidence="4" key="1">
    <citation type="journal article" date="2023" name="Mol. Phylogenet. Evol.">
        <title>Genome-scale phylogeny and comparative genomics of the fungal order Sordariales.</title>
        <authorList>
            <person name="Hensen N."/>
            <person name="Bonometti L."/>
            <person name="Westerberg I."/>
            <person name="Brannstrom I.O."/>
            <person name="Guillou S."/>
            <person name="Cros-Aarteil S."/>
            <person name="Calhoun S."/>
            <person name="Haridas S."/>
            <person name="Kuo A."/>
            <person name="Mondo S."/>
            <person name="Pangilinan J."/>
            <person name="Riley R."/>
            <person name="LaButti K."/>
            <person name="Andreopoulos B."/>
            <person name="Lipzen A."/>
            <person name="Chen C."/>
            <person name="Yan M."/>
            <person name="Daum C."/>
            <person name="Ng V."/>
            <person name="Clum A."/>
            <person name="Steindorff A."/>
            <person name="Ohm R.A."/>
            <person name="Martin F."/>
            <person name="Silar P."/>
            <person name="Natvig D.O."/>
            <person name="Lalanne C."/>
            <person name="Gautier V."/>
            <person name="Ament-Velasquez S.L."/>
            <person name="Kruys A."/>
            <person name="Hutchinson M.I."/>
            <person name="Powell A.J."/>
            <person name="Barry K."/>
            <person name="Miller A.N."/>
            <person name="Grigoriev I.V."/>
            <person name="Debuchy R."/>
            <person name="Gladieux P."/>
            <person name="Hiltunen Thoren M."/>
            <person name="Johannesson H."/>
        </authorList>
    </citation>
    <scope>NUCLEOTIDE SEQUENCE</scope>
    <source>
        <strain evidence="4">CBS 232.78</strain>
    </source>
</reference>
<feature type="region of interest" description="Disordered" evidence="1">
    <location>
        <begin position="151"/>
        <end position="191"/>
    </location>
</feature>
<keyword evidence="3" id="KW-0732">Signal</keyword>
<dbReference type="Proteomes" id="UP001285441">
    <property type="component" value="Unassembled WGS sequence"/>
</dbReference>
<feature type="signal peptide" evidence="3">
    <location>
        <begin position="1"/>
        <end position="22"/>
    </location>
</feature>
<evidence type="ECO:0008006" key="6">
    <source>
        <dbReference type="Google" id="ProtNLM"/>
    </source>
</evidence>
<organism evidence="4 5">
    <name type="scientific">Podospora didyma</name>
    <dbReference type="NCBI Taxonomy" id="330526"/>
    <lineage>
        <taxon>Eukaryota</taxon>
        <taxon>Fungi</taxon>
        <taxon>Dikarya</taxon>
        <taxon>Ascomycota</taxon>
        <taxon>Pezizomycotina</taxon>
        <taxon>Sordariomycetes</taxon>
        <taxon>Sordariomycetidae</taxon>
        <taxon>Sordariales</taxon>
        <taxon>Podosporaceae</taxon>
        <taxon>Podospora</taxon>
    </lineage>
</organism>
<proteinExistence type="predicted"/>
<keyword evidence="5" id="KW-1185">Reference proteome</keyword>